<dbReference type="SUPFAM" id="SSF54909">
    <property type="entry name" value="Dimeric alpha+beta barrel"/>
    <property type="match status" value="1"/>
</dbReference>
<protein>
    <submittedName>
        <fullName evidence="1">NIPSNAP protein</fullName>
    </submittedName>
</protein>
<evidence type="ECO:0000313" key="2">
    <source>
        <dbReference type="Proteomes" id="UP000183569"/>
    </source>
</evidence>
<name>A0A1G4XDD2_9ENTR</name>
<dbReference type="AlphaFoldDB" id="A0A1G4XDD2"/>
<gene>
    <name evidence="1" type="ORF">SAMN02927897_00481</name>
</gene>
<dbReference type="Gene3D" id="3.30.70.100">
    <property type="match status" value="1"/>
</dbReference>
<reference evidence="1 2" key="1">
    <citation type="submission" date="2016-10" db="EMBL/GenBank/DDBJ databases">
        <authorList>
            <person name="Varghese N."/>
            <person name="Submissions S."/>
        </authorList>
    </citation>
    <scope>NUCLEOTIDE SEQUENCE [LARGE SCALE GENOMIC DNA]</scope>
    <source>
        <strain evidence="1 2">CGMCC 1.12102</strain>
    </source>
</reference>
<dbReference type="Proteomes" id="UP000183569">
    <property type="component" value="Unassembled WGS sequence"/>
</dbReference>
<comment type="caution">
    <text evidence="1">The sequence shown here is derived from an EMBL/GenBank/DDBJ whole genome shotgun (WGS) entry which is preliminary data.</text>
</comment>
<evidence type="ECO:0000313" key="1">
    <source>
        <dbReference type="EMBL" id="SCX39155.1"/>
    </source>
</evidence>
<dbReference type="RefSeq" id="WP_017456360.1">
    <property type="nucleotide sequence ID" value="NZ_FMUI01000002.1"/>
</dbReference>
<accession>A0A1G4XDD2</accession>
<proteinExistence type="predicted"/>
<sequence>MKAVEFLLYTLKPGTGKAFHKIMTEESAPLHRSAGMDIVSFGLSAHDDDAYYLIRAYDSLPHLESSQAYFYNSDAWRLGPRQAIIDRISVSVKSVLTLSDSAIENLRSR</sequence>
<organism evidence="1 2">
    <name type="scientific">Kosakonia sacchari</name>
    <dbReference type="NCBI Taxonomy" id="1158459"/>
    <lineage>
        <taxon>Bacteria</taxon>
        <taxon>Pseudomonadati</taxon>
        <taxon>Pseudomonadota</taxon>
        <taxon>Gammaproteobacteria</taxon>
        <taxon>Enterobacterales</taxon>
        <taxon>Enterobacteriaceae</taxon>
        <taxon>Kosakonia</taxon>
    </lineage>
</organism>
<dbReference type="EMBL" id="FMUI01000002">
    <property type="protein sequence ID" value="SCX39155.1"/>
    <property type="molecule type" value="Genomic_DNA"/>
</dbReference>
<dbReference type="InterPro" id="IPR011008">
    <property type="entry name" value="Dimeric_a/b-barrel"/>
</dbReference>
<dbReference type="GeneID" id="23845465"/>